<evidence type="ECO:0008006" key="3">
    <source>
        <dbReference type="Google" id="ProtNLM"/>
    </source>
</evidence>
<reference evidence="2" key="1">
    <citation type="journal article" date="2019" name="Int. J. Syst. Evol. Microbiol.">
        <title>The Global Catalogue of Microorganisms (GCM) 10K type strain sequencing project: providing services to taxonomists for standard genome sequencing and annotation.</title>
        <authorList>
            <consortium name="The Broad Institute Genomics Platform"/>
            <consortium name="The Broad Institute Genome Sequencing Center for Infectious Disease"/>
            <person name="Wu L."/>
            <person name="Ma J."/>
        </authorList>
    </citation>
    <scope>NUCLEOTIDE SEQUENCE [LARGE SCALE GENOMIC DNA]</scope>
    <source>
        <strain evidence="2">CCUG 56607</strain>
    </source>
</reference>
<dbReference type="Proteomes" id="UP001596990">
    <property type="component" value="Unassembled WGS sequence"/>
</dbReference>
<keyword evidence="2" id="KW-1185">Reference proteome</keyword>
<sequence>MDRKQRMKEESFEKDEEAYKEKEVLDGCAGCSAYGCLPFAFILMRILIL</sequence>
<name>A0ABW3L0M0_9BACI</name>
<comment type="caution">
    <text evidence="1">The sequence shown here is derived from an EMBL/GenBank/DDBJ whole genome shotgun (WGS) entry which is preliminary data.</text>
</comment>
<evidence type="ECO:0000313" key="1">
    <source>
        <dbReference type="EMBL" id="MFD1018648.1"/>
    </source>
</evidence>
<dbReference type="EMBL" id="JBHTKL010000001">
    <property type="protein sequence ID" value="MFD1018648.1"/>
    <property type="molecule type" value="Genomic_DNA"/>
</dbReference>
<protein>
    <recommendedName>
        <fullName evidence="3">4Fe-4S ferredoxin-type domain-containing protein</fullName>
    </recommendedName>
</protein>
<gene>
    <name evidence="1" type="ORF">ACFQ2J_05470</name>
</gene>
<dbReference type="RefSeq" id="WP_386057306.1">
    <property type="nucleotide sequence ID" value="NZ_JBHTKL010000001.1"/>
</dbReference>
<evidence type="ECO:0000313" key="2">
    <source>
        <dbReference type="Proteomes" id="UP001596990"/>
    </source>
</evidence>
<accession>A0ABW3L0M0</accession>
<organism evidence="1 2">
    <name type="scientific">Thalassobacillus hwangdonensis</name>
    <dbReference type="NCBI Taxonomy" id="546108"/>
    <lineage>
        <taxon>Bacteria</taxon>
        <taxon>Bacillati</taxon>
        <taxon>Bacillota</taxon>
        <taxon>Bacilli</taxon>
        <taxon>Bacillales</taxon>
        <taxon>Bacillaceae</taxon>
        <taxon>Thalassobacillus</taxon>
    </lineage>
</organism>
<proteinExistence type="predicted"/>